<dbReference type="PANTHER" id="PTHR45732:SF7">
    <property type="entry name" value="ADP-RIBOSYLATION FACTOR-LIKE PROTEIN 8"/>
    <property type="match status" value="1"/>
</dbReference>
<keyword evidence="1 3" id="KW-0547">Nucleotide-binding</keyword>
<protein>
    <submittedName>
        <fullName evidence="5">16718_t:CDS:1</fullName>
    </submittedName>
</protein>
<accession>A0A9N9GLI6</accession>
<dbReference type="Gene3D" id="3.40.50.300">
    <property type="entry name" value="P-loop containing nucleotide triphosphate hydrolases"/>
    <property type="match status" value="1"/>
</dbReference>
<gene>
    <name evidence="5" type="ORF">RFULGI_LOCUS7297</name>
</gene>
<keyword evidence="4" id="KW-0479">Metal-binding</keyword>
<evidence type="ECO:0000313" key="5">
    <source>
        <dbReference type="EMBL" id="CAG8619249.1"/>
    </source>
</evidence>
<dbReference type="GO" id="GO:0046872">
    <property type="term" value="F:metal ion binding"/>
    <property type="evidence" value="ECO:0007669"/>
    <property type="project" value="UniProtKB-KW"/>
</dbReference>
<evidence type="ECO:0000256" key="2">
    <source>
        <dbReference type="ARBA" id="ARBA00023134"/>
    </source>
</evidence>
<feature type="binding site" evidence="4">
    <location>
        <position position="44"/>
    </location>
    <ligand>
        <name>Mg(2+)</name>
        <dbReference type="ChEBI" id="CHEBI:18420"/>
    </ligand>
</feature>
<dbReference type="Pfam" id="PF00025">
    <property type="entry name" value="Arf"/>
    <property type="match status" value="1"/>
</dbReference>
<name>A0A9N9GLI6_9GLOM</name>
<dbReference type="PANTHER" id="PTHR45732">
    <property type="entry name" value="ADP-RIBOSYLATION FACTOR-LIKE PROTEIN 8"/>
    <property type="match status" value="1"/>
</dbReference>
<sequence>EEFENVELQALRGRNLKNGGKRLPKTNLRLTQRNTHCNNNMTPTIEPRMRKATMRYINMKIWDVGGQPRFRSMWEQYCQGVNAIVFVIDSADHEKLGAARTELRNLLEKPPLASIPVLVLGNKNDLPEALPVENIIDEMYVLKFPKYCHIPDASASYI</sequence>
<dbReference type="PROSITE" id="PS51417">
    <property type="entry name" value="ARF"/>
    <property type="match status" value="1"/>
</dbReference>
<dbReference type="Proteomes" id="UP000789396">
    <property type="component" value="Unassembled WGS sequence"/>
</dbReference>
<dbReference type="SMART" id="SM00178">
    <property type="entry name" value="SAR"/>
    <property type="match status" value="1"/>
</dbReference>
<evidence type="ECO:0000256" key="3">
    <source>
        <dbReference type="PIRSR" id="PIRSR606689-1"/>
    </source>
</evidence>
<dbReference type="EMBL" id="CAJVPZ010010375">
    <property type="protein sequence ID" value="CAG8619249.1"/>
    <property type="molecule type" value="Genomic_DNA"/>
</dbReference>
<organism evidence="5 6">
    <name type="scientific">Racocetra fulgida</name>
    <dbReference type="NCBI Taxonomy" id="60492"/>
    <lineage>
        <taxon>Eukaryota</taxon>
        <taxon>Fungi</taxon>
        <taxon>Fungi incertae sedis</taxon>
        <taxon>Mucoromycota</taxon>
        <taxon>Glomeromycotina</taxon>
        <taxon>Glomeromycetes</taxon>
        <taxon>Diversisporales</taxon>
        <taxon>Gigasporaceae</taxon>
        <taxon>Racocetra</taxon>
    </lineage>
</organism>
<dbReference type="AlphaFoldDB" id="A0A9N9GLI6"/>
<proteinExistence type="predicted"/>
<comment type="caution">
    <text evidence="5">The sequence shown here is derived from an EMBL/GenBank/DDBJ whole genome shotgun (WGS) entry which is preliminary data.</text>
</comment>
<feature type="binding site" evidence="3">
    <location>
        <begin position="122"/>
        <end position="125"/>
    </location>
    <ligand>
        <name>GTP</name>
        <dbReference type="ChEBI" id="CHEBI:37565"/>
    </ligand>
</feature>
<reference evidence="5" key="1">
    <citation type="submission" date="2021-06" db="EMBL/GenBank/DDBJ databases">
        <authorList>
            <person name="Kallberg Y."/>
            <person name="Tangrot J."/>
            <person name="Rosling A."/>
        </authorList>
    </citation>
    <scope>NUCLEOTIDE SEQUENCE</scope>
    <source>
        <strain evidence="5">IN212</strain>
    </source>
</reference>
<dbReference type="SMART" id="SM00177">
    <property type="entry name" value="ARF"/>
    <property type="match status" value="1"/>
</dbReference>
<keyword evidence="2 3" id="KW-0342">GTP-binding</keyword>
<keyword evidence="4" id="KW-0460">Magnesium</keyword>
<evidence type="ECO:0000313" key="6">
    <source>
        <dbReference type="Proteomes" id="UP000789396"/>
    </source>
</evidence>
<feature type="non-terminal residue" evidence="5">
    <location>
        <position position="158"/>
    </location>
</feature>
<feature type="binding site" evidence="3">
    <location>
        <position position="66"/>
    </location>
    <ligand>
        <name>GTP</name>
        <dbReference type="ChEBI" id="CHEBI:37565"/>
    </ligand>
</feature>
<dbReference type="PRINTS" id="PR00328">
    <property type="entry name" value="SAR1GTPBP"/>
</dbReference>
<keyword evidence="6" id="KW-1185">Reference proteome</keyword>
<dbReference type="GO" id="GO:0003924">
    <property type="term" value="F:GTPase activity"/>
    <property type="evidence" value="ECO:0007669"/>
    <property type="project" value="InterPro"/>
</dbReference>
<evidence type="ECO:0000256" key="1">
    <source>
        <dbReference type="ARBA" id="ARBA00022741"/>
    </source>
</evidence>
<dbReference type="GO" id="GO:0005525">
    <property type="term" value="F:GTP binding"/>
    <property type="evidence" value="ECO:0007669"/>
    <property type="project" value="UniProtKB-KW"/>
</dbReference>
<dbReference type="InterPro" id="IPR006689">
    <property type="entry name" value="Small_GTPase_ARF/SAR"/>
</dbReference>
<dbReference type="SUPFAM" id="SSF52540">
    <property type="entry name" value="P-loop containing nucleoside triphosphate hydrolases"/>
    <property type="match status" value="1"/>
</dbReference>
<dbReference type="InterPro" id="IPR027417">
    <property type="entry name" value="P-loop_NTPase"/>
</dbReference>
<evidence type="ECO:0000256" key="4">
    <source>
        <dbReference type="PIRSR" id="PIRSR606689-2"/>
    </source>
</evidence>
<dbReference type="OrthoDB" id="2011769at2759"/>